<dbReference type="Pfam" id="PF00226">
    <property type="entry name" value="DnaJ"/>
    <property type="match status" value="1"/>
</dbReference>
<dbReference type="SUPFAM" id="SSF46565">
    <property type="entry name" value="Chaperone J-domain"/>
    <property type="match status" value="1"/>
</dbReference>
<feature type="region of interest" description="Disordered" evidence="3">
    <location>
        <begin position="67"/>
        <end position="90"/>
    </location>
</feature>
<dbReference type="InterPro" id="IPR036869">
    <property type="entry name" value="J_dom_sf"/>
</dbReference>
<dbReference type="SUPFAM" id="SSF48452">
    <property type="entry name" value="TPR-like"/>
    <property type="match status" value="1"/>
</dbReference>
<protein>
    <submittedName>
        <fullName evidence="6">Tetratricopeptide repeat-containing protein</fullName>
    </submittedName>
</protein>
<feature type="domain" description="J" evidence="5">
    <location>
        <begin position="4"/>
        <end position="69"/>
    </location>
</feature>
<dbReference type="SMART" id="SM00271">
    <property type="entry name" value="DnaJ"/>
    <property type="match status" value="1"/>
</dbReference>
<gene>
    <name evidence="6" type="ORF">SAMN04488090_2067</name>
</gene>
<dbReference type="Proteomes" id="UP000198901">
    <property type="component" value="Unassembled WGS sequence"/>
</dbReference>
<keyword evidence="4" id="KW-1133">Transmembrane helix</keyword>
<dbReference type="STRING" id="563176.SAMN04488090_2067"/>
<keyword evidence="1" id="KW-0677">Repeat</keyword>
<accession>A0A1G9NNC9</accession>
<dbReference type="Gene3D" id="1.25.40.10">
    <property type="entry name" value="Tetratricopeptide repeat domain"/>
    <property type="match status" value="1"/>
</dbReference>
<evidence type="ECO:0000313" key="6">
    <source>
        <dbReference type="EMBL" id="SDL87515.1"/>
    </source>
</evidence>
<evidence type="ECO:0000313" key="7">
    <source>
        <dbReference type="Proteomes" id="UP000198901"/>
    </source>
</evidence>
<dbReference type="Gene3D" id="1.10.287.110">
    <property type="entry name" value="DnaJ domain"/>
    <property type="match status" value="1"/>
</dbReference>
<dbReference type="CDD" id="cd06257">
    <property type="entry name" value="DnaJ"/>
    <property type="match status" value="1"/>
</dbReference>
<evidence type="ECO:0000256" key="3">
    <source>
        <dbReference type="SAM" id="MobiDB-lite"/>
    </source>
</evidence>
<keyword evidence="4" id="KW-0812">Transmembrane</keyword>
<dbReference type="InterPro" id="IPR019734">
    <property type="entry name" value="TPR_rpt"/>
</dbReference>
<dbReference type="PRINTS" id="PR00625">
    <property type="entry name" value="JDOMAIN"/>
</dbReference>
<evidence type="ECO:0000256" key="2">
    <source>
        <dbReference type="ARBA" id="ARBA00022803"/>
    </source>
</evidence>
<dbReference type="InterPro" id="IPR001623">
    <property type="entry name" value="DnaJ_domain"/>
</dbReference>
<dbReference type="Pfam" id="PF13432">
    <property type="entry name" value="TPR_16"/>
    <property type="match status" value="1"/>
</dbReference>
<evidence type="ECO:0000259" key="5">
    <source>
        <dbReference type="PROSITE" id="PS50076"/>
    </source>
</evidence>
<sequence length="269" mass="30201">MKSTHYDTLGVSRQATPDELRVAYRQLALRWHPDRNPGSTHAEERFKAISEAYRVLSDPATRTRYDLSLQAPPQPPQPRPAPRPAAPAKPASPYRWVLPGLLLTGLLIAAGIFVWGNQRKTAAREALSEATVRLVDEDTLGAVTLLNTALNDDESLTEAYLLRGQILLRMRNFSDAYSDFTAVSRSIPGEAALEFDLATCAYHLKKYGLARTHLNKVVRQEPENGKAYLMRGTTFWQENDSTRACEDWQLAGRYGQKDGDDLRARYCKP</sequence>
<feature type="compositionally biased region" description="Pro residues" evidence="3">
    <location>
        <begin position="72"/>
        <end position="87"/>
    </location>
</feature>
<dbReference type="RefSeq" id="WP_093201280.1">
    <property type="nucleotide sequence ID" value="NZ_FNGS01000003.1"/>
</dbReference>
<reference evidence="6 7" key="1">
    <citation type="submission" date="2016-10" db="EMBL/GenBank/DDBJ databases">
        <authorList>
            <person name="de Groot N.N."/>
        </authorList>
    </citation>
    <scope>NUCLEOTIDE SEQUENCE [LARGE SCALE GENOMIC DNA]</scope>
    <source>
        <strain evidence="6 7">DSM 21668</strain>
    </source>
</reference>
<dbReference type="InterPro" id="IPR011990">
    <property type="entry name" value="TPR-like_helical_dom_sf"/>
</dbReference>
<dbReference type="PROSITE" id="PS50076">
    <property type="entry name" value="DNAJ_2"/>
    <property type="match status" value="1"/>
</dbReference>
<keyword evidence="4" id="KW-0472">Membrane</keyword>
<dbReference type="EMBL" id="FNGS01000003">
    <property type="protein sequence ID" value="SDL87515.1"/>
    <property type="molecule type" value="Genomic_DNA"/>
</dbReference>
<proteinExistence type="predicted"/>
<evidence type="ECO:0000256" key="1">
    <source>
        <dbReference type="ARBA" id="ARBA00022737"/>
    </source>
</evidence>
<dbReference type="AlphaFoldDB" id="A0A1G9NNC9"/>
<dbReference type="SMART" id="SM00028">
    <property type="entry name" value="TPR"/>
    <property type="match status" value="3"/>
</dbReference>
<dbReference type="OrthoDB" id="1495940at2"/>
<organism evidence="6 7">
    <name type="scientific">Siphonobacter aquaeclarae</name>
    <dbReference type="NCBI Taxonomy" id="563176"/>
    <lineage>
        <taxon>Bacteria</taxon>
        <taxon>Pseudomonadati</taxon>
        <taxon>Bacteroidota</taxon>
        <taxon>Cytophagia</taxon>
        <taxon>Cytophagales</taxon>
        <taxon>Cytophagaceae</taxon>
        <taxon>Siphonobacter</taxon>
    </lineage>
</organism>
<evidence type="ECO:0000256" key="4">
    <source>
        <dbReference type="SAM" id="Phobius"/>
    </source>
</evidence>
<keyword evidence="2" id="KW-0802">TPR repeat</keyword>
<name>A0A1G9NNC9_9BACT</name>
<dbReference type="PANTHER" id="PTHR45188:SF2">
    <property type="entry name" value="DNAJ HOMOLOG SUBFAMILY C MEMBER 7"/>
    <property type="match status" value="1"/>
</dbReference>
<keyword evidence="7" id="KW-1185">Reference proteome</keyword>
<feature type="transmembrane region" description="Helical" evidence="4">
    <location>
        <begin position="96"/>
        <end position="115"/>
    </location>
</feature>
<dbReference type="PANTHER" id="PTHR45188">
    <property type="entry name" value="DNAJ PROTEIN P58IPK HOMOLOG"/>
    <property type="match status" value="1"/>
</dbReference>